<accession>A0A4S4G5A7</accession>
<dbReference type="InterPro" id="IPR036388">
    <property type="entry name" value="WH-like_DNA-bd_sf"/>
</dbReference>
<dbReference type="Pfam" id="PF01047">
    <property type="entry name" value="MarR"/>
    <property type="match status" value="2"/>
</dbReference>
<dbReference type="GeneID" id="82189722"/>
<dbReference type="EMBL" id="SSTJ01000003">
    <property type="protein sequence ID" value="THG38028.1"/>
    <property type="molecule type" value="Genomic_DNA"/>
</dbReference>
<dbReference type="GO" id="GO:0006950">
    <property type="term" value="P:response to stress"/>
    <property type="evidence" value="ECO:0007669"/>
    <property type="project" value="TreeGrafter"/>
</dbReference>
<evidence type="ECO:0000313" key="3">
    <source>
        <dbReference type="Proteomes" id="UP000308978"/>
    </source>
</evidence>
<feature type="domain" description="HTH marR-type" evidence="1">
    <location>
        <begin position="1"/>
        <end position="161"/>
    </location>
</feature>
<dbReference type="PANTHER" id="PTHR33164:SF43">
    <property type="entry name" value="HTH-TYPE TRANSCRIPTIONAL REPRESSOR YETL"/>
    <property type="match status" value="1"/>
</dbReference>
<protein>
    <submittedName>
        <fullName evidence="2">MarR family transcriptional regulator</fullName>
    </submittedName>
</protein>
<evidence type="ECO:0000313" key="2">
    <source>
        <dbReference type="EMBL" id="THG38028.1"/>
    </source>
</evidence>
<gene>
    <name evidence="2" type="ORF">E5986_04025</name>
</gene>
<dbReference type="InterPro" id="IPR039422">
    <property type="entry name" value="MarR/SlyA-like"/>
</dbReference>
<organism evidence="2 3">
    <name type="scientific">Adlercreutzia caecimuris</name>
    <dbReference type="NCBI Taxonomy" id="671266"/>
    <lineage>
        <taxon>Bacteria</taxon>
        <taxon>Bacillati</taxon>
        <taxon>Actinomycetota</taxon>
        <taxon>Coriobacteriia</taxon>
        <taxon>Eggerthellales</taxon>
        <taxon>Eggerthellaceae</taxon>
        <taxon>Adlercreutzia</taxon>
    </lineage>
</organism>
<dbReference type="PROSITE" id="PS50995">
    <property type="entry name" value="HTH_MARR_2"/>
    <property type="match status" value="2"/>
</dbReference>
<dbReference type="InterPro" id="IPR036390">
    <property type="entry name" value="WH_DNA-bd_sf"/>
</dbReference>
<dbReference type="GO" id="GO:0003700">
    <property type="term" value="F:DNA-binding transcription factor activity"/>
    <property type="evidence" value="ECO:0007669"/>
    <property type="project" value="InterPro"/>
</dbReference>
<dbReference type="AlphaFoldDB" id="A0A4S4G5A7"/>
<name>A0A4S4G5A7_9ACTN</name>
<dbReference type="PANTHER" id="PTHR33164">
    <property type="entry name" value="TRANSCRIPTIONAL REGULATOR, MARR FAMILY"/>
    <property type="match status" value="1"/>
</dbReference>
<dbReference type="Gene3D" id="1.10.10.10">
    <property type="entry name" value="Winged helix-like DNA-binding domain superfamily/Winged helix DNA-binding domain"/>
    <property type="match status" value="2"/>
</dbReference>
<dbReference type="InterPro" id="IPR000835">
    <property type="entry name" value="HTH_MarR-typ"/>
</dbReference>
<proteinExistence type="predicted"/>
<sequence length="312" mass="33821">MTETRPTPAKDKFNLDSTYFVAFEMAHETLRQGLAAASELNITQYRVLTKLLQANGAISQGELGRLLGMKPNVVTQAVDALESRGYATRAAGESDGRTRFLAITEAGRAHIATVNESLVASLYANFPTGNPTYRTILEAAVAAGAAIEPPLNAEVADRFPASRSLVSVELIRAETERTLREATGASFNECRIVQRLGETDRPERVGALAEALRMSPVNAARAIERLVQRGWARRLKSPADKKAVYVALTDEGVYEGFLIGATVNELAATKLWANLTAGQREAIEQVGHVVVADLDAQRQAKEQAAYDLLQEI</sequence>
<reference evidence="2 3" key="1">
    <citation type="submission" date="2019-04" db="EMBL/GenBank/DDBJ databases">
        <title>Microbes associate with the intestines of laboratory mice.</title>
        <authorList>
            <person name="Navarre W."/>
            <person name="Wong E."/>
            <person name="Huang K.C."/>
            <person name="Tropini C."/>
            <person name="Ng K."/>
            <person name="Yu B."/>
        </authorList>
    </citation>
    <scope>NUCLEOTIDE SEQUENCE [LARGE SCALE GENOMIC DNA]</scope>
    <source>
        <strain evidence="2 3">NM80_B27</strain>
    </source>
</reference>
<dbReference type="SMART" id="SM00347">
    <property type="entry name" value="HTH_MARR"/>
    <property type="match status" value="2"/>
</dbReference>
<evidence type="ECO:0000259" key="1">
    <source>
        <dbReference type="PROSITE" id="PS50995"/>
    </source>
</evidence>
<comment type="caution">
    <text evidence="2">The sequence shown here is derived from an EMBL/GenBank/DDBJ whole genome shotgun (WGS) entry which is preliminary data.</text>
</comment>
<feature type="domain" description="HTH marR-type" evidence="1">
    <location>
        <begin position="163"/>
        <end position="292"/>
    </location>
</feature>
<dbReference type="Proteomes" id="UP000308978">
    <property type="component" value="Unassembled WGS sequence"/>
</dbReference>
<dbReference type="RefSeq" id="WP_016308291.1">
    <property type="nucleotide sequence ID" value="NZ_CAQMYJ010000005.1"/>
</dbReference>
<dbReference type="SUPFAM" id="SSF46785">
    <property type="entry name" value="Winged helix' DNA-binding domain"/>
    <property type="match status" value="2"/>
</dbReference>